<evidence type="ECO:0000313" key="4">
    <source>
        <dbReference type="Proteomes" id="UP001520878"/>
    </source>
</evidence>
<proteinExistence type="inferred from homology"/>
<dbReference type="PANTHER" id="PTHR11647:SF1">
    <property type="entry name" value="COLLAPSIN RESPONSE MEDIATOR PROTEIN"/>
    <property type="match status" value="1"/>
</dbReference>
<dbReference type="InterPro" id="IPR010229">
    <property type="entry name" value="Pept_M38_dipep"/>
</dbReference>
<keyword evidence="1" id="KW-0482">Metalloprotease</keyword>
<feature type="domain" description="Amidohydrolase-related" evidence="2">
    <location>
        <begin position="54"/>
        <end position="369"/>
    </location>
</feature>
<evidence type="ECO:0000259" key="2">
    <source>
        <dbReference type="Pfam" id="PF01979"/>
    </source>
</evidence>
<sequence>MMSITLIRGAQVFAPQPLGVQDVLIAGSRIAAIGPSIDLHGEPVQIVDATNFLLLPGLVDSLVHFAGGGGEGGFHTRTPEMHLSEATLGGVTTLIGALGTDATTRSLPDLLAKARGLDNEGLSTYCYAGSYHLPACTFSGSITDDLVLIDKCIGIGEIAIADHRGAQLSAAELARAASQARVGGMLAGKSGMVSIHVGDGDSRLQLLHEVVDNSELPPSQFYPTHINRNQTLLDAGIVWCRRGGLIDMTTSTNEAFIAEGEIPAAAAIAQCLAKGVDVRQLSMSSDGNASLPVFDQHGELIGLEVGRTASLYDAFTELVQQHDVAIETAIQVVSTSPARHLKLASKGQITVDADADVLLVNPDTLAIDSVFARGKCLVRNGQALRRGTFETL</sequence>
<evidence type="ECO:0000256" key="1">
    <source>
        <dbReference type="PIRNR" id="PIRNR001238"/>
    </source>
</evidence>
<comment type="caution">
    <text evidence="3">The sequence shown here is derived from an EMBL/GenBank/DDBJ whole genome shotgun (WGS) entry which is preliminary data.</text>
</comment>
<dbReference type="NCBIfam" id="TIGR01975">
    <property type="entry name" value="isoAsp_dipep"/>
    <property type="match status" value="1"/>
</dbReference>
<keyword evidence="1" id="KW-0645">Protease</keyword>
<reference evidence="3 4" key="1">
    <citation type="submission" date="2021-10" db="EMBL/GenBank/DDBJ databases">
        <title>Draft genome of Aestuariibacter halophilus JC2043.</title>
        <authorList>
            <person name="Emsley S.A."/>
            <person name="Pfannmuller K.M."/>
            <person name="Ushijima B."/>
            <person name="Saw J.H."/>
            <person name="Videau P."/>
        </authorList>
    </citation>
    <scope>NUCLEOTIDE SEQUENCE [LARGE SCALE GENOMIC DNA]</scope>
    <source>
        <strain evidence="3 4">JC2043</strain>
    </source>
</reference>
<dbReference type="RefSeq" id="WP_229160067.1">
    <property type="nucleotide sequence ID" value="NZ_JAJEWP010000002.1"/>
</dbReference>
<accession>A0ABS8GA48</accession>
<comment type="cofactor">
    <cofactor evidence="1">
        <name>Zn(2+)</name>
        <dbReference type="ChEBI" id="CHEBI:29105"/>
    </cofactor>
    <text evidence="1">Binds 2 Zn(2+) ions per subunit.</text>
</comment>
<comment type="subcellular location">
    <subcellularLocation>
        <location evidence="1">Cytoplasm</location>
    </subcellularLocation>
</comment>
<dbReference type="Gene3D" id="2.30.40.10">
    <property type="entry name" value="Urease, subunit C, domain 1"/>
    <property type="match status" value="1"/>
</dbReference>
<dbReference type="PIRSF" id="PIRSF001238">
    <property type="entry name" value="IadA"/>
    <property type="match status" value="1"/>
</dbReference>
<dbReference type="GO" id="GO:0008798">
    <property type="term" value="F:beta-aspartyl-peptidase activity"/>
    <property type="evidence" value="ECO:0007669"/>
    <property type="project" value="UniProtKB-EC"/>
</dbReference>
<comment type="function">
    <text evidence="1">Catalyzes the hydrolytic cleavage of a subset of L-isoaspartyl (L-beta-aspartyl) dipeptides. Used to degrade proteins damaged by L-isoaspartyl residues formation.</text>
</comment>
<protein>
    <recommendedName>
        <fullName evidence="1">Isoaspartyl dipeptidase</fullName>
        <ecNumber evidence="1">3.4.19.-</ecNumber>
    </recommendedName>
</protein>
<keyword evidence="1 3" id="KW-0378">Hydrolase</keyword>
<dbReference type="InterPro" id="IPR011059">
    <property type="entry name" value="Metal-dep_hydrolase_composite"/>
</dbReference>
<keyword evidence="4" id="KW-1185">Reference proteome</keyword>
<dbReference type="Gene3D" id="3.20.20.140">
    <property type="entry name" value="Metal-dependent hydrolases"/>
    <property type="match status" value="1"/>
</dbReference>
<dbReference type="SUPFAM" id="SSF51338">
    <property type="entry name" value="Composite domain of metallo-dependent hydrolases"/>
    <property type="match status" value="1"/>
</dbReference>
<dbReference type="InterPro" id="IPR006680">
    <property type="entry name" value="Amidohydro-rel"/>
</dbReference>
<dbReference type="PANTHER" id="PTHR11647">
    <property type="entry name" value="HYDRANTOINASE/DIHYDROPYRIMIDINASE FAMILY MEMBER"/>
    <property type="match status" value="1"/>
</dbReference>
<comment type="PTM">
    <text evidence="1">Carboxylation allows a single lysine to coordinate two zinc ions.</text>
</comment>
<gene>
    <name evidence="3" type="primary">iadA</name>
    <name evidence="3" type="ORF">LJ739_10055</name>
</gene>
<keyword evidence="1" id="KW-0479">Metal-binding</keyword>
<dbReference type="Proteomes" id="UP001520878">
    <property type="component" value="Unassembled WGS sequence"/>
</dbReference>
<comment type="similarity">
    <text evidence="1">Belongs to the peptidase M38 family.</text>
</comment>
<dbReference type="SUPFAM" id="SSF51556">
    <property type="entry name" value="Metallo-dependent hydrolases"/>
    <property type="match status" value="1"/>
</dbReference>
<name>A0ABS8GA48_9ALTE</name>
<keyword evidence="1" id="KW-0862">Zinc</keyword>
<organism evidence="3 4">
    <name type="scientific">Fluctibacter halophilus</name>
    <dbReference type="NCBI Taxonomy" id="226011"/>
    <lineage>
        <taxon>Bacteria</taxon>
        <taxon>Pseudomonadati</taxon>
        <taxon>Pseudomonadota</taxon>
        <taxon>Gammaproteobacteria</taxon>
        <taxon>Alteromonadales</taxon>
        <taxon>Alteromonadaceae</taxon>
        <taxon>Fluctibacter</taxon>
    </lineage>
</organism>
<dbReference type="Pfam" id="PF01979">
    <property type="entry name" value="Amidohydro_1"/>
    <property type="match status" value="1"/>
</dbReference>
<dbReference type="EMBL" id="JAJEWP010000002">
    <property type="protein sequence ID" value="MCC2616584.1"/>
    <property type="molecule type" value="Genomic_DNA"/>
</dbReference>
<dbReference type="EC" id="3.4.19.-" evidence="1"/>
<evidence type="ECO:0000313" key="3">
    <source>
        <dbReference type="EMBL" id="MCC2616584.1"/>
    </source>
</evidence>
<dbReference type="InterPro" id="IPR032466">
    <property type="entry name" value="Metal_Hydrolase"/>
</dbReference>
<dbReference type="InterPro" id="IPR050378">
    <property type="entry name" value="Metallo-dep_Hydrolases_sf"/>
</dbReference>